<dbReference type="InterPro" id="IPR022024">
    <property type="entry name" value="DUF3602"/>
</dbReference>
<dbReference type="EMBL" id="MU155266">
    <property type="protein sequence ID" value="KAF9477281.1"/>
    <property type="molecule type" value="Genomic_DNA"/>
</dbReference>
<organism evidence="2 3">
    <name type="scientific">Pholiota conissans</name>
    <dbReference type="NCBI Taxonomy" id="109636"/>
    <lineage>
        <taxon>Eukaryota</taxon>
        <taxon>Fungi</taxon>
        <taxon>Dikarya</taxon>
        <taxon>Basidiomycota</taxon>
        <taxon>Agaricomycotina</taxon>
        <taxon>Agaricomycetes</taxon>
        <taxon>Agaricomycetidae</taxon>
        <taxon>Agaricales</taxon>
        <taxon>Agaricineae</taxon>
        <taxon>Strophariaceae</taxon>
        <taxon>Pholiota</taxon>
    </lineage>
</organism>
<evidence type="ECO:0000313" key="2">
    <source>
        <dbReference type="EMBL" id="KAF9477281.1"/>
    </source>
</evidence>
<evidence type="ECO:0000313" key="3">
    <source>
        <dbReference type="Proteomes" id="UP000807469"/>
    </source>
</evidence>
<name>A0A9P5YY27_9AGAR</name>
<dbReference type="AlphaFoldDB" id="A0A9P5YY27"/>
<sequence>MSAQERSASRGRGRDTFKSTGRGGMGNMQPASPSPAPKSREPIPESGPDDFSVTRGREPVVNALYKTYTTGRGGAGNFQLSSQAPKGDSSIDETEKEVIREYVNAAENTNFSSGRGGMGNFARSRSRGPAATPAYVPTYSSGRGGAGNIFSGERPPIAAIDEDERKKYTVTKAEGYRSTGRGGSANFIAGQEPPVERVERPSFTASEYESTGRGGAGNMVNESRDRPLSRLQE</sequence>
<feature type="region of interest" description="Disordered" evidence="1">
    <location>
        <begin position="109"/>
        <end position="158"/>
    </location>
</feature>
<accession>A0A9P5YY27</accession>
<dbReference type="Proteomes" id="UP000807469">
    <property type="component" value="Unassembled WGS sequence"/>
</dbReference>
<dbReference type="PANTHER" id="PTHR34693:SF1">
    <property type="entry name" value="PROTEIN PAR32"/>
    <property type="match status" value="1"/>
</dbReference>
<protein>
    <submittedName>
        <fullName evidence="2">Uncharacterized protein</fullName>
    </submittedName>
</protein>
<reference evidence="2" key="1">
    <citation type="submission" date="2020-11" db="EMBL/GenBank/DDBJ databases">
        <authorList>
            <consortium name="DOE Joint Genome Institute"/>
            <person name="Ahrendt S."/>
            <person name="Riley R."/>
            <person name="Andreopoulos W."/>
            <person name="Labutti K."/>
            <person name="Pangilinan J."/>
            <person name="Ruiz-Duenas F.J."/>
            <person name="Barrasa J.M."/>
            <person name="Sanchez-Garcia M."/>
            <person name="Camarero S."/>
            <person name="Miyauchi S."/>
            <person name="Serrano A."/>
            <person name="Linde D."/>
            <person name="Babiker R."/>
            <person name="Drula E."/>
            <person name="Ayuso-Fernandez I."/>
            <person name="Pacheco R."/>
            <person name="Padilla G."/>
            <person name="Ferreira P."/>
            <person name="Barriuso J."/>
            <person name="Kellner H."/>
            <person name="Castanera R."/>
            <person name="Alfaro M."/>
            <person name="Ramirez L."/>
            <person name="Pisabarro A.G."/>
            <person name="Kuo A."/>
            <person name="Tritt A."/>
            <person name="Lipzen A."/>
            <person name="He G."/>
            <person name="Yan M."/>
            <person name="Ng V."/>
            <person name="Cullen D."/>
            <person name="Martin F."/>
            <person name="Rosso M.-N."/>
            <person name="Henrissat B."/>
            <person name="Hibbett D."/>
            <person name="Martinez A.T."/>
            <person name="Grigoriev I.V."/>
        </authorList>
    </citation>
    <scope>NUCLEOTIDE SEQUENCE</scope>
    <source>
        <strain evidence="2">CIRM-BRFM 674</strain>
    </source>
</reference>
<comment type="caution">
    <text evidence="2">The sequence shown here is derived from an EMBL/GenBank/DDBJ whole genome shotgun (WGS) entry which is preliminary data.</text>
</comment>
<feature type="region of interest" description="Disordered" evidence="1">
    <location>
        <begin position="172"/>
        <end position="233"/>
    </location>
</feature>
<gene>
    <name evidence="2" type="ORF">BDN70DRAFT_881374</name>
</gene>
<feature type="compositionally biased region" description="Basic and acidic residues" evidence="1">
    <location>
        <begin position="222"/>
        <end position="233"/>
    </location>
</feature>
<proteinExistence type="predicted"/>
<dbReference type="OrthoDB" id="2537432at2759"/>
<feature type="region of interest" description="Disordered" evidence="1">
    <location>
        <begin position="1"/>
        <end position="94"/>
    </location>
</feature>
<evidence type="ECO:0000256" key="1">
    <source>
        <dbReference type="SAM" id="MobiDB-lite"/>
    </source>
</evidence>
<dbReference type="Pfam" id="PF12223">
    <property type="entry name" value="DUF3602"/>
    <property type="match status" value="2"/>
</dbReference>
<dbReference type="PANTHER" id="PTHR34693">
    <property type="entry name" value="PROTEIN PAR32"/>
    <property type="match status" value="1"/>
</dbReference>
<dbReference type="InterPro" id="IPR053203">
    <property type="entry name" value="Cisplatin_resist-associated"/>
</dbReference>
<keyword evidence="3" id="KW-1185">Reference proteome</keyword>